<evidence type="ECO:0000313" key="3">
    <source>
        <dbReference type="Proteomes" id="UP000054408"/>
    </source>
</evidence>
<protein>
    <submittedName>
        <fullName evidence="2">Uncharacterized protein</fullName>
    </submittedName>
</protein>
<dbReference type="GeneID" id="25564060"/>
<keyword evidence="3" id="KW-1185">Reference proteome</keyword>
<name>A0A0L0D890_THETB</name>
<dbReference type="RefSeq" id="XP_013758858.1">
    <property type="nucleotide sequence ID" value="XM_013903404.1"/>
</dbReference>
<dbReference type="AlphaFoldDB" id="A0A0L0D890"/>
<reference evidence="2 3" key="1">
    <citation type="submission" date="2010-05" db="EMBL/GenBank/DDBJ databases">
        <title>The Genome Sequence of Thecamonas trahens ATCC 50062.</title>
        <authorList>
            <consortium name="The Broad Institute Genome Sequencing Platform"/>
            <person name="Russ C."/>
            <person name="Cuomo C."/>
            <person name="Shea T."/>
            <person name="Young S.K."/>
            <person name="Zeng Q."/>
            <person name="Koehrsen M."/>
            <person name="Haas B."/>
            <person name="Borodovsky M."/>
            <person name="Guigo R."/>
            <person name="Alvarado L."/>
            <person name="Berlin A."/>
            <person name="Bochicchio J."/>
            <person name="Borenstein D."/>
            <person name="Chapman S."/>
            <person name="Chen Z."/>
            <person name="Freedman E."/>
            <person name="Gellesch M."/>
            <person name="Goldberg J."/>
            <person name="Griggs A."/>
            <person name="Gujja S."/>
            <person name="Heilman E."/>
            <person name="Heiman D."/>
            <person name="Hepburn T."/>
            <person name="Howarth C."/>
            <person name="Jen D."/>
            <person name="Larson L."/>
            <person name="Mehta T."/>
            <person name="Park D."/>
            <person name="Pearson M."/>
            <person name="Roberts A."/>
            <person name="Saif S."/>
            <person name="Shenoy N."/>
            <person name="Sisk P."/>
            <person name="Stolte C."/>
            <person name="Sykes S."/>
            <person name="Thomson T."/>
            <person name="Walk T."/>
            <person name="White J."/>
            <person name="Yandava C."/>
            <person name="Burger G."/>
            <person name="Gray M.W."/>
            <person name="Holland P.W.H."/>
            <person name="King N."/>
            <person name="Lang F.B.F."/>
            <person name="Roger A.J."/>
            <person name="Ruiz-Trillo I."/>
            <person name="Lander E."/>
            <person name="Nusbaum C."/>
        </authorList>
    </citation>
    <scope>NUCLEOTIDE SEQUENCE [LARGE SCALE GENOMIC DNA]</scope>
    <source>
        <strain evidence="2 3">ATCC 50062</strain>
    </source>
</reference>
<evidence type="ECO:0000256" key="1">
    <source>
        <dbReference type="SAM" id="MobiDB-lite"/>
    </source>
</evidence>
<proteinExistence type="predicted"/>
<evidence type="ECO:0000313" key="2">
    <source>
        <dbReference type="EMBL" id="KNC48291.1"/>
    </source>
</evidence>
<organism evidence="2 3">
    <name type="scientific">Thecamonas trahens ATCC 50062</name>
    <dbReference type="NCBI Taxonomy" id="461836"/>
    <lineage>
        <taxon>Eukaryota</taxon>
        <taxon>Apusozoa</taxon>
        <taxon>Apusomonadida</taxon>
        <taxon>Apusomonadidae</taxon>
        <taxon>Thecamonas</taxon>
    </lineage>
</organism>
<gene>
    <name evidence="2" type="ORF">AMSG_04522</name>
</gene>
<dbReference type="Proteomes" id="UP000054408">
    <property type="component" value="Unassembled WGS sequence"/>
</dbReference>
<feature type="compositionally biased region" description="Polar residues" evidence="1">
    <location>
        <begin position="282"/>
        <end position="298"/>
    </location>
</feature>
<dbReference type="EMBL" id="GL349450">
    <property type="protein sequence ID" value="KNC48291.1"/>
    <property type="molecule type" value="Genomic_DNA"/>
</dbReference>
<sequence length="298" mass="33562">MDIESQHRQITFSKSLAFEKHNVKGMRKSFSKGNPQPAPVVEMLSMPTSTKAESTSHSVTNRVIELANPEPFAATHLRVHLVDRRGMPVDVFREDRHRVCQRPSLAFNVVSQPWMAAALRRADKLRVVGPDAGTLLNIFRQEESHRNLPFVAKVTIEGTLAYLFLDTSENEVQVSLLVEHVPAPAMSAADKHLRYVPDERFGAQFSMMKFFSFVDNTDPILRSINSAGWVRAKGTIKHVHKRQGKILPNKSRPVVRAKIMLAQNARKVFSQEAKAHRERSKVTTSRASPRNMSPASPQ</sequence>
<accession>A0A0L0D890</accession>
<feature type="region of interest" description="Disordered" evidence="1">
    <location>
        <begin position="270"/>
        <end position="298"/>
    </location>
</feature>